<name>S4XGP8_9CORY</name>
<dbReference type="InterPro" id="IPR016032">
    <property type="entry name" value="Sig_transdc_resp-reg_C-effctor"/>
</dbReference>
<dbReference type="SUPFAM" id="SSF46894">
    <property type="entry name" value="C-terminal effector domain of the bipartite response regulators"/>
    <property type="match status" value="1"/>
</dbReference>
<dbReference type="GO" id="GO:0003677">
    <property type="term" value="F:DNA binding"/>
    <property type="evidence" value="ECO:0007669"/>
    <property type="project" value="UniProtKB-KW"/>
</dbReference>
<evidence type="ECO:0000259" key="3">
    <source>
        <dbReference type="PROSITE" id="PS50110"/>
    </source>
</evidence>
<dbReference type="OrthoDB" id="3171335at2"/>
<dbReference type="GO" id="GO:0000160">
    <property type="term" value="P:phosphorelay signal transduction system"/>
    <property type="evidence" value="ECO:0007669"/>
    <property type="project" value="InterPro"/>
</dbReference>
<dbReference type="InterPro" id="IPR039420">
    <property type="entry name" value="WalR-like"/>
</dbReference>
<evidence type="ECO:0000313" key="5">
    <source>
        <dbReference type="Proteomes" id="UP000014809"/>
    </source>
</evidence>
<dbReference type="HOGENOM" id="CLU_000445_90_5_11"/>
<evidence type="ECO:0000313" key="4">
    <source>
        <dbReference type="EMBL" id="AGP31716.1"/>
    </source>
</evidence>
<feature type="domain" description="Response regulatory" evidence="3">
    <location>
        <begin position="7"/>
        <end position="122"/>
    </location>
</feature>
<sequence>MNAPLRRIAAVDDHELSLRGLASVVGSAPDLTFVGMYPTVPDLLVAQDGSRLDLVVLDLRLGDDSDPAVNVGMLAEVTDNILILSALESPYLVRRALRAGVSGIMPKSEHPEVLLEAIRAAASGQPFLTTEWASAVDSDDETCEVGDREVPWQEVHLSPRQQEVLELYASGEPAKRVATITGLAQDTVNDYLERIKKKYQEVGRRANTKIELAFRAQEDGFLPGPTDPVIP</sequence>
<dbReference type="PROSITE" id="PS00622">
    <property type="entry name" value="HTH_LUXR_1"/>
    <property type="match status" value="1"/>
</dbReference>
<evidence type="ECO:0000256" key="1">
    <source>
        <dbReference type="ARBA" id="ARBA00023125"/>
    </source>
</evidence>
<dbReference type="InterPro" id="IPR001789">
    <property type="entry name" value="Sig_transdc_resp-reg_receiver"/>
</dbReference>
<dbReference type="SUPFAM" id="SSF52172">
    <property type="entry name" value="CheY-like"/>
    <property type="match status" value="1"/>
</dbReference>
<dbReference type="Pfam" id="PF00196">
    <property type="entry name" value="GerE"/>
    <property type="match status" value="1"/>
</dbReference>
<dbReference type="PROSITE" id="PS50110">
    <property type="entry name" value="RESPONSE_REGULATORY"/>
    <property type="match status" value="1"/>
</dbReference>
<dbReference type="eggNOG" id="COG2197">
    <property type="taxonomic scope" value="Bacteria"/>
</dbReference>
<feature type="modified residue" description="4-aspartylphosphate" evidence="2">
    <location>
        <position position="58"/>
    </location>
</feature>
<dbReference type="PANTHER" id="PTHR43214">
    <property type="entry name" value="TWO-COMPONENT RESPONSE REGULATOR"/>
    <property type="match status" value="1"/>
</dbReference>
<organism evidence="4 5">
    <name type="scientific">Corynebacterium terpenotabidum Y-11</name>
    <dbReference type="NCBI Taxonomy" id="1200352"/>
    <lineage>
        <taxon>Bacteria</taxon>
        <taxon>Bacillati</taxon>
        <taxon>Actinomycetota</taxon>
        <taxon>Actinomycetes</taxon>
        <taxon>Mycobacteriales</taxon>
        <taxon>Corynebacteriaceae</taxon>
        <taxon>Corynebacterium</taxon>
    </lineage>
</organism>
<evidence type="ECO:0000256" key="2">
    <source>
        <dbReference type="PROSITE-ProRule" id="PRU00169"/>
    </source>
</evidence>
<keyword evidence="1" id="KW-0238">DNA-binding</keyword>
<dbReference type="PANTHER" id="PTHR43214:SF44">
    <property type="entry name" value="TWO-COMPONENT RESPONSE REGULATOR"/>
    <property type="match status" value="1"/>
</dbReference>
<dbReference type="PATRIC" id="fig|1200352.3.peg.2118"/>
<dbReference type="SMART" id="SM00421">
    <property type="entry name" value="HTH_LUXR"/>
    <property type="match status" value="1"/>
</dbReference>
<dbReference type="RefSeq" id="WP_020442066.1">
    <property type="nucleotide sequence ID" value="NC_021663.1"/>
</dbReference>
<protein>
    <submittedName>
        <fullName evidence="4">Transcriptional regulator</fullName>
    </submittedName>
</protein>
<dbReference type="Proteomes" id="UP000014809">
    <property type="component" value="Chromosome"/>
</dbReference>
<dbReference type="GO" id="GO:0006355">
    <property type="term" value="P:regulation of DNA-templated transcription"/>
    <property type="evidence" value="ECO:0007669"/>
    <property type="project" value="InterPro"/>
</dbReference>
<dbReference type="EMBL" id="CP003696">
    <property type="protein sequence ID" value="AGP31716.1"/>
    <property type="molecule type" value="Genomic_DNA"/>
</dbReference>
<dbReference type="InterPro" id="IPR000792">
    <property type="entry name" value="Tscrpt_reg_LuxR_C"/>
</dbReference>
<keyword evidence="5" id="KW-1185">Reference proteome</keyword>
<dbReference type="InterPro" id="IPR011006">
    <property type="entry name" value="CheY-like_superfamily"/>
</dbReference>
<dbReference type="STRING" id="1200352.A606_10385"/>
<accession>S4XGP8</accession>
<dbReference type="SMART" id="SM00448">
    <property type="entry name" value="REC"/>
    <property type="match status" value="1"/>
</dbReference>
<dbReference type="KEGG" id="cter:A606_10385"/>
<dbReference type="PRINTS" id="PR00038">
    <property type="entry name" value="HTHLUXR"/>
</dbReference>
<gene>
    <name evidence="4" type="ORF">A606_10385</name>
</gene>
<dbReference type="Gene3D" id="3.40.50.2300">
    <property type="match status" value="1"/>
</dbReference>
<reference evidence="4 5" key="1">
    <citation type="submission" date="2012-06" db="EMBL/GenBank/DDBJ databases">
        <title>Complete genome sequence of Corynebacterium terpenotabidum Y-11 (=DSM 44721).</title>
        <authorList>
            <person name="Ruckert C."/>
            <person name="Albersmeier A."/>
            <person name="Al-Dilaimi A."/>
            <person name="Szczepanowski R."/>
            <person name="Kalinowski J."/>
        </authorList>
    </citation>
    <scope>NUCLEOTIDE SEQUENCE [LARGE SCALE GENOMIC DNA]</scope>
    <source>
        <strain evidence="4 5">Y-11</strain>
    </source>
</reference>
<proteinExistence type="predicted"/>
<keyword evidence="2" id="KW-0597">Phosphoprotein</keyword>
<dbReference type="AlphaFoldDB" id="S4XGP8"/>